<dbReference type="Proteomes" id="UP000184432">
    <property type="component" value="Unassembled WGS sequence"/>
</dbReference>
<reference evidence="2" key="1">
    <citation type="submission" date="2016-11" db="EMBL/GenBank/DDBJ databases">
        <authorList>
            <person name="Varghese N."/>
            <person name="Submissions S."/>
        </authorList>
    </citation>
    <scope>NUCLEOTIDE SEQUENCE [LARGE SCALE GENOMIC DNA]</scope>
    <source>
        <strain evidence="2">DSM 22623</strain>
    </source>
</reference>
<evidence type="ECO:0000313" key="1">
    <source>
        <dbReference type="EMBL" id="SHI98370.1"/>
    </source>
</evidence>
<sequence length="208" mass="24439">MIKQWHIYVFVLFWINSSCQNKVPIDNIEIQPKVTAADQEHQNVYKILDGTWKGEFLIFEDQQQVPKDKIDLKNISKASLQKEGLTQVNSIDVLQVYQSDTPYFQKVTITDYYPDTGKKIVSHGVNKIQDGKLWCVVRKPDETVIHSGSTEGKNTIIWQRNEQNPQKIEYFKETVSQEYYEIIGWGYYSGDDPNLSPKLWFYSKYERQ</sequence>
<proteinExistence type="predicted"/>
<organism evidence="1 2">
    <name type="scientific">Aquimarina spongiae</name>
    <dbReference type="NCBI Taxonomy" id="570521"/>
    <lineage>
        <taxon>Bacteria</taxon>
        <taxon>Pseudomonadati</taxon>
        <taxon>Bacteroidota</taxon>
        <taxon>Flavobacteriia</taxon>
        <taxon>Flavobacteriales</taxon>
        <taxon>Flavobacteriaceae</taxon>
        <taxon>Aquimarina</taxon>
    </lineage>
</organism>
<dbReference type="EMBL" id="FQYP01000004">
    <property type="protein sequence ID" value="SHI98370.1"/>
    <property type="molecule type" value="Genomic_DNA"/>
</dbReference>
<protein>
    <submittedName>
        <fullName evidence="1">Uncharacterized protein</fullName>
    </submittedName>
</protein>
<dbReference type="AlphaFoldDB" id="A0A1M6FKY8"/>
<evidence type="ECO:0000313" key="2">
    <source>
        <dbReference type="Proteomes" id="UP000184432"/>
    </source>
</evidence>
<name>A0A1M6FKY8_9FLAO</name>
<gene>
    <name evidence="1" type="ORF">SAMN04488508_104345</name>
</gene>
<keyword evidence="2" id="KW-1185">Reference proteome</keyword>
<dbReference type="OrthoDB" id="1160888at2"/>
<dbReference type="RefSeq" id="WP_073316155.1">
    <property type="nucleotide sequence ID" value="NZ_FQYP01000004.1"/>
</dbReference>
<accession>A0A1M6FKY8</accession>